<dbReference type="InterPro" id="IPR000866">
    <property type="entry name" value="AhpC/TSA"/>
</dbReference>
<dbReference type="SUPFAM" id="SSF47473">
    <property type="entry name" value="EF-hand"/>
    <property type="match status" value="1"/>
</dbReference>
<dbReference type="PROSITE" id="PS00018">
    <property type="entry name" value="EF_HAND_1"/>
    <property type="match status" value="2"/>
</dbReference>
<reference evidence="11" key="1">
    <citation type="submission" date="2017-02" db="EMBL/GenBank/DDBJ databases">
        <authorList>
            <person name="Varghese N."/>
            <person name="Submissions S."/>
        </authorList>
    </citation>
    <scope>NUCLEOTIDE SEQUENCE [LARGE SCALE GENOMIC DNA]</scope>
    <source>
        <strain evidence="11">ATCC 700200</strain>
    </source>
</reference>
<keyword evidence="1 5" id="KW-0349">Heme</keyword>
<gene>
    <name evidence="10" type="ORF">SAMN02745166_04307</name>
</gene>
<evidence type="ECO:0000313" key="10">
    <source>
        <dbReference type="EMBL" id="SKB05706.1"/>
    </source>
</evidence>
<evidence type="ECO:0000259" key="7">
    <source>
        <dbReference type="PROSITE" id="PS50222"/>
    </source>
</evidence>
<dbReference type="SUPFAM" id="SSF49742">
    <property type="entry name" value="PHM/PNGase F"/>
    <property type="match status" value="2"/>
</dbReference>
<dbReference type="GO" id="GO:0016715">
    <property type="term" value="F:oxidoreductase activity, acting on paired donors, with incorporation or reduction of molecular oxygen, reduced ascorbate as one donor, and incorporation of one atom of oxygen"/>
    <property type="evidence" value="ECO:0007669"/>
    <property type="project" value="InterPro"/>
</dbReference>
<accession>A0A1T4YVG1</accession>
<evidence type="ECO:0000256" key="6">
    <source>
        <dbReference type="SAM" id="MobiDB-lite"/>
    </source>
</evidence>
<protein>
    <submittedName>
        <fullName evidence="10">Ca2+-binding protein, EF-hand superfamily</fullName>
    </submittedName>
</protein>
<dbReference type="PANTHER" id="PTHR43640">
    <property type="entry name" value="OS07G0260300 PROTEIN"/>
    <property type="match status" value="1"/>
</dbReference>
<dbReference type="Gene3D" id="2.60.120.310">
    <property type="entry name" value="Copper type II, ascorbate-dependent monooxygenase, N-terminal domain"/>
    <property type="match status" value="1"/>
</dbReference>
<dbReference type="PROSITE" id="PS51007">
    <property type="entry name" value="CYTC"/>
    <property type="match status" value="1"/>
</dbReference>
<dbReference type="EMBL" id="FUYE01000019">
    <property type="protein sequence ID" value="SKB05706.1"/>
    <property type="molecule type" value="Genomic_DNA"/>
</dbReference>
<dbReference type="InterPro" id="IPR036249">
    <property type="entry name" value="Thioredoxin-like_sf"/>
</dbReference>
<evidence type="ECO:0000256" key="2">
    <source>
        <dbReference type="ARBA" id="ARBA00022723"/>
    </source>
</evidence>
<dbReference type="GO" id="GO:0005507">
    <property type="term" value="F:copper ion binding"/>
    <property type="evidence" value="ECO:0007669"/>
    <property type="project" value="InterPro"/>
</dbReference>
<dbReference type="InterPro" id="IPR014784">
    <property type="entry name" value="Cu2_ascorb_mOase-like_C"/>
</dbReference>
<dbReference type="InterPro" id="IPR047262">
    <property type="entry name" value="PRX-like1"/>
</dbReference>
<dbReference type="CDD" id="cd00051">
    <property type="entry name" value="EFh"/>
    <property type="match status" value="1"/>
</dbReference>
<dbReference type="Gene3D" id="2.60.120.230">
    <property type="match status" value="1"/>
</dbReference>
<organism evidence="10 11">
    <name type="scientific">Prosthecobacter debontii</name>
    <dbReference type="NCBI Taxonomy" id="48467"/>
    <lineage>
        <taxon>Bacteria</taxon>
        <taxon>Pseudomonadati</taxon>
        <taxon>Verrucomicrobiota</taxon>
        <taxon>Verrucomicrobiia</taxon>
        <taxon>Verrucomicrobiales</taxon>
        <taxon>Verrucomicrobiaceae</taxon>
        <taxon>Prosthecobacter</taxon>
    </lineage>
</organism>
<feature type="domain" description="Thioredoxin" evidence="9">
    <location>
        <begin position="207"/>
        <end position="360"/>
    </location>
</feature>
<keyword evidence="4" id="KW-1015">Disulfide bond</keyword>
<dbReference type="SUPFAM" id="SSF52833">
    <property type="entry name" value="Thioredoxin-like"/>
    <property type="match status" value="1"/>
</dbReference>
<dbReference type="GO" id="GO:0016209">
    <property type="term" value="F:antioxidant activity"/>
    <property type="evidence" value="ECO:0007669"/>
    <property type="project" value="InterPro"/>
</dbReference>
<feature type="domain" description="Cytochrome c" evidence="8">
    <location>
        <begin position="376"/>
        <end position="477"/>
    </location>
</feature>
<dbReference type="InterPro" id="IPR013766">
    <property type="entry name" value="Thioredoxin_domain"/>
</dbReference>
<keyword evidence="3 5" id="KW-0408">Iron</keyword>
<feature type="domain" description="EF-hand" evidence="7">
    <location>
        <begin position="57"/>
        <end position="92"/>
    </location>
</feature>
<dbReference type="PROSITE" id="PS51352">
    <property type="entry name" value="THIOREDOXIN_2"/>
    <property type="match status" value="1"/>
</dbReference>
<dbReference type="InterPro" id="IPR008977">
    <property type="entry name" value="PHM/PNGase_F_dom_sf"/>
</dbReference>
<dbReference type="PANTHER" id="PTHR43640:SF1">
    <property type="entry name" value="THIOREDOXIN-DEPENDENT PEROXIREDOXIN"/>
    <property type="match status" value="1"/>
</dbReference>
<evidence type="ECO:0000256" key="4">
    <source>
        <dbReference type="ARBA" id="ARBA00023157"/>
    </source>
</evidence>
<evidence type="ECO:0000256" key="1">
    <source>
        <dbReference type="ARBA" id="ARBA00022617"/>
    </source>
</evidence>
<dbReference type="AlphaFoldDB" id="A0A1T4YVG1"/>
<evidence type="ECO:0000259" key="8">
    <source>
        <dbReference type="PROSITE" id="PS51007"/>
    </source>
</evidence>
<keyword evidence="2 5" id="KW-0479">Metal-binding</keyword>
<dbReference type="Pfam" id="PF00578">
    <property type="entry name" value="AhpC-TSA"/>
    <property type="match status" value="1"/>
</dbReference>
<evidence type="ECO:0000259" key="9">
    <source>
        <dbReference type="PROSITE" id="PS51352"/>
    </source>
</evidence>
<dbReference type="STRING" id="48467.SAMN02745166_04307"/>
<dbReference type="Pfam" id="PF13202">
    <property type="entry name" value="EF-hand_5"/>
    <property type="match status" value="2"/>
</dbReference>
<dbReference type="PROSITE" id="PS50222">
    <property type="entry name" value="EF_HAND_2"/>
    <property type="match status" value="1"/>
</dbReference>
<dbReference type="OrthoDB" id="9809746at2"/>
<dbReference type="InterPro" id="IPR036939">
    <property type="entry name" value="Cu2_ascorb_mOase_N_sf"/>
</dbReference>
<dbReference type="Proteomes" id="UP000190774">
    <property type="component" value="Unassembled WGS sequence"/>
</dbReference>
<evidence type="ECO:0000313" key="11">
    <source>
        <dbReference type="Proteomes" id="UP000190774"/>
    </source>
</evidence>
<keyword evidence="11" id="KW-1185">Reference proteome</keyword>
<dbReference type="InterPro" id="IPR036909">
    <property type="entry name" value="Cyt_c-like_dom_sf"/>
</dbReference>
<feature type="region of interest" description="Disordered" evidence="6">
    <location>
        <begin position="174"/>
        <end position="194"/>
    </location>
</feature>
<dbReference type="InterPro" id="IPR011992">
    <property type="entry name" value="EF-hand-dom_pair"/>
</dbReference>
<dbReference type="SUPFAM" id="SSF46626">
    <property type="entry name" value="Cytochrome c"/>
    <property type="match status" value="1"/>
</dbReference>
<dbReference type="InterPro" id="IPR002048">
    <property type="entry name" value="EF_hand_dom"/>
</dbReference>
<dbReference type="InterPro" id="IPR018247">
    <property type="entry name" value="EF_Hand_1_Ca_BS"/>
</dbReference>
<dbReference type="Gene3D" id="3.40.30.10">
    <property type="entry name" value="Glutaredoxin"/>
    <property type="match status" value="1"/>
</dbReference>
<proteinExistence type="predicted"/>
<name>A0A1T4YVG1_9BACT</name>
<evidence type="ECO:0000256" key="3">
    <source>
        <dbReference type="ARBA" id="ARBA00023004"/>
    </source>
</evidence>
<dbReference type="GO" id="GO:0020037">
    <property type="term" value="F:heme binding"/>
    <property type="evidence" value="ECO:0007669"/>
    <property type="project" value="InterPro"/>
</dbReference>
<dbReference type="GO" id="GO:0005509">
    <property type="term" value="F:calcium ion binding"/>
    <property type="evidence" value="ECO:0007669"/>
    <property type="project" value="InterPro"/>
</dbReference>
<dbReference type="GO" id="GO:0009055">
    <property type="term" value="F:electron transfer activity"/>
    <property type="evidence" value="ECO:0007669"/>
    <property type="project" value="InterPro"/>
</dbReference>
<sequence>MAACARVSLAMARCAKTNHWEKEFVLSYNLPAEVTDWHDMKRSAFFLTLLLTGSATAQLAIVEQRFKELDKNGDGLIAGEEMQAADYLSKLDLDGNGSLTLAEAKTAIARTEKAKTAATPGKTGIAEFDKLDKNGDGLLTRDELLQKRWMRFLDGNADGQVTLAEATEAMSRLRKKGLPEESTAPVTPASEDPSLKEAPEILKGSEHGVGHLVADLVLKDNHGQEQPLSQRLEQSQGIILAFFGATCPISGKLGAELARLEKDAAEQQVQMLLVCPVAVETAEDIQAFITKHGLTSPVIHDTDGQLAQALQATTTTEVFLLDAARTLIYRGAINDQYGLGYAKDKPNKTYLRDALAAMLRHESPEITATTAPGCALDHQEKTQVVQKNVTYHNQIARIMQANCVTCHRKDAIGPFSLETYDDVIENAGMIRKQVERGAMPPWFAAEPPTGQHSLWINDTSLSAQDKQDLLTWLAGGRPLGNPSDAPKPLHFPEEWAIGTPDAIVQLPKPISIKAEGTMPYQFVTATTSFDKDQWVQGYEIMPTDRAVVHHVIVQVHPKGSDVKDRGEGTEGYWAAYVPGNSAHIWPEGFAKKLPAGSIVSFQIHYTPNGRKTEDQLRMGLVFAKEPPRYLVHTAAVAHTRLNIPAGEGHHIEVKEQTVPRDMNVMAYMAHMHVRGKAFKFEVTPPGGGTPEVLLDIPRYDFNWQLRYDYAQPRFLARGSKVKITAVFDNSESNPANPDPTKNVRWGPQTQDEMMIGYFEYYTSSGADVAVQ</sequence>
<dbReference type="Gene3D" id="1.10.238.10">
    <property type="entry name" value="EF-hand"/>
    <property type="match status" value="1"/>
</dbReference>
<evidence type="ECO:0000256" key="5">
    <source>
        <dbReference type="PROSITE-ProRule" id="PRU00433"/>
    </source>
</evidence>
<dbReference type="InterPro" id="IPR009056">
    <property type="entry name" value="Cyt_c-like_dom"/>
</dbReference>